<keyword evidence="1" id="KW-1003">Cell membrane</keyword>
<keyword evidence="3" id="KW-1185">Reference proteome</keyword>
<dbReference type="OMA" id="PRINIWT"/>
<reference evidence="2" key="1">
    <citation type="journal article" date="2017" name="Nature">
        <title>The genome of Chenopodium quinoa.</title>
        <authorList>
            <person name="Jarvis D.E."/>
            <person name="Ho Y.S."/>
            <person name="Lightfoot D.J."/>
            <person name="Schmoeckel S.M."/>
            <person name="Li B."/>
            <person name="Borm T.J.A."/>
            <person name="Ohyanagi H."/>
            <person name="Mineta K."/>
            <person name="Michell C.T."/>
            <person name="Saber N."/>
            <person name="Kharbatia N.M."/>
            <person name="Rupper R.R."/>
            <person name="Sharp A.R."/>
            <person name="Dally N."/>
            <person name="Boughton B.A."/>
            <person name="Woo Y.H."/>
            <person name="Gao G."/>
            <person name="Schijlen E.G.W.M."/>
            <person name="Guo X."/>
            <person name="Momin A.A."/>
            <person name="Negrao S."/>
            <person name="Al-Babili S."/>
            <person name="Gehring C."/>
            <person name="Roessner U."/>
            <person name="Jung C."/>
            <person name="Murphy K."/>
            <person name="Arold S.T."/>
            <person name="Gojobori T."/>
            <person name="van der Linden C.G."/>
            <person name="van Loo E.N."/>
            <person name="Jellen E.N."/>
            <person name="Maughan P.J."/>
            <person name="Tester M."/>
        </authorList>
    </citation>
    <scope>NUCLEOTIDE SEQUENCE [LARGE SCALE GENOMIC DNA]</scope>
    <source>
        <strain evidence="2">cv. PI 614886</strain>
    </source>
</reference>
<protein>
    <recommendedName>
        <fullName evidence="1">Flotillin-like</fullName>
    </recommendedName>
</protein>
<dbReference type="AlphaFoldDB" id="A0A803L5Y7"/>
<evidence type="ECO:0000256" key="1">
    <source>
        <dbReference type="RuleBase" id="RU366054"/>
    </source>
</evidence>
<dbReference type="EnsemblPlants" id="AUR62007276-RA">
    <property type="protein sequence ID" value="AUR62007276-RA:cds"/>
    <property type="gene ID" value="AUR62007276"/>
</dbReference>
<organism evidence="2 3">
    <name type="scientific">Chenopodium quinoa</name>
    <name type="common">Quinoa</name>
    <dbReference type="NCBI Taxonomy" id="63459"/>
    <lineage>
        <taxon>Eukaryota</taxon>
        <taxon>Viridiplantae</taxon>
        <taxon>Streptophyta</taxon>
        <taxon>Embryophyta</taxon>
        <taxon>Tracheophyta</taxon>
        <taxon>Spermatophyta</taxon>
        <taxon>Magnoliopsida</taxon>
        <taxon>eudicotyledons</taxon>
        <taxon>Gunneridae</taxon>
        <taxon>Pentapetalae</taxon>
        <taxon>Caryophyllales</taxon>
        <taxon>Chenopodiaceae</taxon>
        <taxon>Chenopodioideae</taxon>
        <taxon>Atripliceae</taxon>
        <taxon>Chenopodium</taxon>
    </lineage>
</organism>
<dbReference type="InterPro" id="IPR027705">
    <property type="entry name" value="Flotillin_fam"/>
</dbReference>
<accession>A0A803L5Y7</accession>
<dbReference type="Proteomes" id="UP000596660">
    <property type="component" value="Unplaced"/>
</dbReference>
<proteinExistence type="inferred from homology"/>
<dbReference type="PANTHER" id="PTHR13806:SF31">
    <property type="entry name" value="FLOTILLIN-LIKE PROTEIN 1-RELATED"/>
    <property type="match status" value="1"/>
</dbReference>
<evidence type="ECO:0000313" key="3">
    <source>
        <dbReference type="Proteomes" id="UP000596660"/>
    </source>
</evidence>
<dbReference type="Gramene" id="AUR62007276-RA">
    <property type="protein sequence ID" value="AUR62007276-RA:cds"/>
    <property type="gene ID" value="AUR62007276"/>
</dbReference>
<keyword evidence="1" id="KW-0472">Membrane</keyword>
<evidence type="ECO:0000313" key="2">
    <source>
        <dbReference type="EnsemblPlants" id="AUR62007276-RA:cds"/>
    </source>
</evidence>
<name>A0A803L5Y7_CHEQI</name>
<sequence length="84" mass="8581">MARINAQAVQGLQPKISIWSSGSGGASLEGRNGSGGSMKDVAEVYSMLPPLLKTVHEQTGMLPPTWLATLTDAEGKGSAAAVAK</sequence>
<comment type="subcellular location">
    <subcellularLocation>
        <location evidence="1">Cell membrane</location>
        <topology evidence="1">Lipid-anchor</topology>
    </subcellularLocation>
    <subcellularLocation>
        <location evidence="1">Membrane</location>
        <location evidence="1">Caveola</location>
    </subcellularLocation>
</comment>
<dbReference type="PANTHER" id="PTHR13806">
    <property type="entry name" value="FLOTILLIN-RELATED"/>
    <property type="match status" value="1"/>
</dbReference>
<dbReference type="GO" id="GO:0005901">
    <property type="term" value="C:caveola"/>
    <property type="evidence" value="ECO:0007669"/>
    <property type="project" value="UniProtKB-SubCell"/>
</dbReference>
<comment type="similarity">
    <text evidence="1">Belongs to the band 7/mec-2 family. Flotillin subfamily.</text>
</comment>
<reference evidence="2" key="2">
    <citation type="submission" date="2021-03" db="UniProtKB">
        <authorList>
            <consortium name="EnsemblPlants"/>
        </authorList>
    </citation>
    <scope>IDENTIFICATION</scope>
</reference>